<feature type="region of interest" description="Disordered" evidence="1">
    <location>
        <begin position="122"/>
        <end position="205"/>
    </location>
</feature>
<dbReference type="STRING" id="266749.SAMN05421876_10513"/>
<evidence type="ECO:0000256" key="1">
    <source>
        <dbReference type="SAM" id="MobiDB-lite"/>
    </source>
</evidence>
<name>A0A0C1F7S5_9FLAO</name>
<proteinExistence type="predicted"/>
<dbReference type="OrthoDB" id="1275106at2"/>
<keyword evidence="2" id="KW-0472">Membrane</keyword>
<dbReference type="AlphaFoldDB" id="A0A0C1F7S5"/>
<gene>
    <name evidence="3" type="ORF">OA86_06480</name>
</gene>
<evidence type="ECO:0000313" key="4">
    <source>
        <dbReference type="Proteomes" id="UP000031473"/>
    </source>
</evidence>
<reference evidence="3 4" key="1">
    <citation type="submission" date="2014-10" db="EMBL/GenBank/DDBJ databases">
        <title>Kaistella jeonii genome.</title>
        <authorList>
            <person name="Clayton J.T."/>
            <person name="Newman J.D."/>
        </authorList>
    </citation>
    <scope>NUCLEOTIDE SEQUENCE [LARGE SCALE GENOMIC DNA]</scope>
    <source>
        <strain evidence="3 4">DSM 17048</strain>
    </source>
</reference>
<feature type="compositionally biased region" description="Polar residues" evidence="1">
    <location>
        <begin position="180"/>
        <end position="191"/>
    </location>
</feature>
<feature type="compositionally biased region" description="Low complexity" evidence="1">
    <location>
        <begin position="129"/>
        <end position="154"/>
    </location>
</feature>
<keyword evidence="2" id="KW-1133">Transmembrane helix</keyword>
<dbReference type="RefSeq" id="WP_039350667.1">
    <property type="nucleotide sequence ID" value="NZ_FOLA01000005.1"/>
</dbReference>
<organism evidence="3 4">
    <name type="scientific">Kaistella jeonii</name>
    <dbReference type="NCBI Taxonomy" id="266749"/>
    <lineage>
        <taxon>Bacteria</taxon>
        <taxon>Pseudomonadati</taxon>
        <taxon>Bacteroidota</taxon>
        <taxon>Flavobacteriia</taxon>
        <taxon>Flavobacteriales</taxon>
        <taxon>Weeksellaceae</taxon>
        <taxon>Chryseobacterium group</taxon>
        <taxon>Kaistella</taxon>
    </lineage>
</organism>
<evidence type="ECO:0000256" key="2">
    <source>
        <dbReference type="SAM" id="Phobius"/>
    </source>
</evidence>
<keyword evidence="2" id="KW-0812">Transmembrane</keyword>
<evidence type="ECO:0000313" key="3">
    <source>
        <dbReference type="EMBL" id="KIA89242.1"/>
    </source>
</evidence>
<dbReference type="Proteomes" id="UP000031473">
    <property type="component" value="Unassembled WGS sequence"/>
</dbReference>
<sequence length="292" mass="30747">MDYTIQHKKNQEKDRRKSAFFTFLVSLLIFLGIFYYKFTKITEKPEQITTMLINFGDEKNGAQLEEPANQEGSLAANTETVVPETVLEAIPETQPEPKVEPAKPVVKEKIITGTNTKVSAPKVEKISKTTKTATKATPAKSTPSKTTAAKATTPNSKTGNGDGKGTAAIGNLIKGRGTKAGSQGKNGTTGNAGDPLGGDSNGDSKIGVDRKLIGFIPGTMGRGGAQPTHNCSASGTISISYTVDKAGNVISARRLGGVSDACVATNSVAWVKRYVKAEKANTSSTGVYQITF</sequence>
<comment type="caution">
    <text evidence="3">The sequence shown here is derived from an EMBL/GenBank/DDBJ whole genome shotgun (WGS) entry which is preliminary data.</text>
</comment>
<keyword evidence="4" id="KW-1185">Reference proteome</keyword>
<protein>
    <submittedName>
        <fullName evidence="3">Ferric siderophore ABC transporter substrate-binding protein</fullName>
    </submittedName>
</protein>
<feature type="transmembrane region" description="Helical" evidence="2">
    <location>
        <begin position="20"/>
        <end position="38"/>
    </location>
</feature>
<accession>A0A0C1F7S5</accession>
<dbReference type="EMBL" id="JSYL01000003">
    <property type="protein sequence ID" value="KIA89242.1"/>
    <property type="molecule type" value="Genomic_DNA"/>
</dbReference>